<dbReference type="Proteomes" id="UP000014244">
    <property type="component" value="Unassembled WGS sequence"/>
</dbReference>
<dbReference type="Pfam" id="PF00534">
    <property type="entry name" value="Glycos_transf_1"/>
    <property type="match status" value="1"/>
</dbReference>
<reference evidence="2 3" key="1">
    <citation type="journal article" date="2013" name="PLoS ONE">
        <title>Lactobacillus paracasei comparative genomics: towards species pan-genome definition and exploitation of diversity.</title>
        <authorList>
            <person name="Smokvina T."/>
            <person name="Wels M."/>
            <person name="Polka J."/>
            <person name="Chervaux C."/>
            <person name="Brisse S."/>
            <person name="Boekhorst J."/>
            <person name="van Hylckama Vlieg J.E."/>
            <person name="Siezen R.J."/>
        </authorList>
    </citation>
    <scope>NUCLEOTIDE SEQUENCE [LARGE SCALE GENOMIC DNA]</scope>
    <source>
        <strain evidence="2 3">Lpp41</strain>
    </source>
</reference>
<protein>
    <submittedName>
        <fullName evidence="2">Glycosyl transferase, group 1</fullName>
    </submittedName>
</protein>
<dbReference type="InterPro" id="IPR001296">
    <property type="entry name" value="Glyco_trans_1"/>
</dbReference>
<dbReference type="GO" id="GO:0016757">
    <property type="term" value="F:glycosyltransferase activity"/>
    <property type="evidence" value="ECO:0007669"/>
    <property type="project" value="InterPro"/>
</dbReference>
<name>A0A829HAE6_LACPA</name>
<dbReference type="EMBL" id="ANKE01000070">
    <property type="protein sequence ID" value="EPC75896.1"/>
    <property type="molecule type" value="Genomic_DNA"/>
</dbReference>
<dbReference type="Gene3D" id="3.40.50.2000">
    <property type="entry name" value="Glycogen Phosphorylase B"/>
    <property type="match status" value="2"/>
</dbReference>
<evidence type="ECO:0000313" key="3">
    <source>
        <dbReference type="Proteomes" id="UP000014244"/>
    </source>
</evidence>
<evidence type="ECO:0000259" key="1">
    <source>
        <dbReference type="Pfam" id="PF00534"/>
    </source>
</evidence>
<keyword evidence="2" id="KW-0808">Transferase</keyword>
<accession>A0A829HAE6</accession>
<sequence>MDWDWRVLTIILNELGGTMKILFVSTGHVDDDSRLLKESATLQAAGHDVTILGWREDPHGRMTTDTFDFDGQTLKAIFTGIKISYSFKYFKVFAFMRFEAFLYRWLSKHLHEYDAVQACNVHTGYITSKVAKKTKTKLVYDIFDYAPDTRNYPEWYRKMVVHWENVTMATADWTLICSEDRRRQIEPAKPQHLAVIYNSPLDSPVATNAEAFDPTQKDFKIVYIGGLSPYRCLPELLGAVEKKSALSLTVAGQGQYQDMFADAGKRDPRIQYLGVVPYDQVNGIEKTADILVALYDPVLKNHLYASPNKFFEAMELGKPLLMIEKSGMSDWLIKYGFGAVCGTSEADIADGLQRLIDKRQNWAKEATLMRRIYQKEFSWSLMQQRLRDIYQSFEVK</sequence>
<comment type="caution">
    <text evidence="2">The sequence shown here is derived from an EMBL/GenBank/DDBJ whole genome shotgun (WGS) entry which is preliminary data.</text>
</comment>
<gene>
    <name evidence="2" type="ORF">Lpp41_01219</name>
</gene>
<dbReference type="SUPFAM" id="SSF53756">
    <property type="entry name" value="UDP-Glycosyltransferase/glycogen phosphorylase"/>
    <property type="match status" value="1"/>
</dbReference>
<organism evidence="2 3">
    <name type="scientific">Lacticaseibacillus paracasei subsp. paracasei Lpp41</name>
    <dbReference type="NCBI Taxonomy" id="1256208"/>
    <lineage>
        <taxon>Bacteria</taxon>
        <taxon>Bacillati</taxon>
        <taxon>Bacillota</taxon>
        <taxon>Bacilli</taxon>
        <taxon>Lactobacillales</taxon>
        <taxon>Lactobacillaceae</taxon>
        <taxon>Lacticaseibacillus</taxon>
    </lineage>
</organism>
<proteinExistence type="predicted"/>
<feature type="domain" description="Glycosyl transferase family 1" evidence="1">
    <location>
        <begin position="215"/>
        <end position="365"/>
    </location>
</feature>
<dbReference type="PANTHER" id="PTHR12526">
    <property type="entry name" value="GLYCOSYLTRANSFERASE"/>
    <property type="match status" value="1"/>
</dbReference>
<dbReference type="AlphaFoldDB" id="A0A829HAE6"/>
<evidence type="ECO:0000313" key="2">
    <source>
        <dbReference type="EMBL" id="EPC75896.1"/>
    </source>
</evidence>